<dbReference type="SUPFAM" id="SSF81321">
    <property type="entry name" value="Family A G protein-coupled receptor-like"/>
    <property type="match status" value="2"/>
</dbReference>
<keyword evidence="4 6" id="KW-1133">Transmembrane helix</keyword>
<feature type="domain" description="G-protein coupled receptors family 1 profile" evidence="7">
    <location>
        <begin position="353"/>
        <end position="604"/>
    </location>
</feature>
<feature type="transmembrane region" description="Helical" evidence="6">
    <location>
        <begin position="487"/>
        <end position="508"/>
    </location>
</feature>
<dbReference type="PRINTS" id="PR00237">
    <property type="entry name" value="GPCRRHODOPSN"/>
</dbReference>
<dbReference type="Proteomes" id="UP001159405">
    <property type="component" value="Unassembled WGS sequence"/>
</dbReference>
<dbReference type="Gene3D" id="1.20.1070.10">
    <property type="entry name" value="Rhodopsin 7-helix transmembrane proteins"/>
    <property type="match status" value="2"/>
</dbReference>
<comment type="subcellular location">
    <subcellularLocation>
        <location evidence="1">Cell membrane</location>
        <topology evidence="1">Multi-pass membrane protein</topology>
    </subcellularLocation>
</comment>
<dbReference type="CDD" id="cd00637">
    <property type="entry name" value="7tm_classA_rhodopsin-like"/>
    <property type="match status" value="2"/>
</dbReference>
<feature type="transmembrane region" description="Helical" evidence="6">
    <location>
        <begin position="373"/>
        <end position="399"/>
    </location>
</feature>
<accession>A0ABN8Q130</accession>
<dbReference type="PROSITE" id="PS50262">
    <property type="entry name" value="G_PROTEIN_RECEP_F1_2"/>
    <property type="match status" value="2"/>
</dbReference>
<evidence type="ECO:0000256" key="2">
    <source>
        <dbReference type="ARBA" id="ARBA00022475"/>
    </source>
</evidence>
<evidence type="ECO:0000256" key="1">
    <source>
        <dbReference type="ARBA" id="ARBA00004651"/>
    </source>
</evidence>
<dbReference type="PANTHER" id="PTHR22750">
    <property type="entry name" value="G-PROTEIN COUPLED RECEPTOR"/>
    <property type="match status" value="1"/>
</dbReference>
<comment type="caution">
    <text evidence="8">The sequence shown here is derived from an EMBL/GenBank/DDBJ whole genome shotgun (WGS) entry which is preliminary data.</text>
</comment>
<evidence type="ECO:0000256" key="5">
    <source>
        <dbReference type="ARBA" id="ARBA00023136"/>
    </source>
</evidence>
<feature type="transmembrane region" description="Helical" evidence="6">
    <location>
        <begin position="232"/>
        <end position="259"/>
    </location>
</feature>
<evidence type="ECO:0000313" key="9">
    <source>
        <dbReference type="Proteomes" id="UP001159405"/>
    </source>
</evidence>
<feature type="transmembrane region" description="Helical" evidence="6">
    <location>
        <begin position="62"/>
        <end position="87"/>
    </location>
</feature>
<dbReference type="InterPro" id="IPR017452">
    <property type="entry name" value="GPCR_Rhodpsn_7TM"/>
</dbReference>
<keyword evidence="3 6" id="KW-0812">Transmembrane</keyword>
<dbReference type="Pfam" id="PF00001">
    <property type="entry name" value="7tm_1"/>
    <property type="match status" value="2"/>
</dbReference>
<keyword evidence="5 6" id="KW-0472">Membrane</keyword>
<feature type="transmembrane region" description="Helical" evidence="6">
    <location>
        <begin position="25"/>
        <end position="50"/>
    </location>
</feature>
<protein>
    <recommendedName>
        <fullName evidence="7">G-protein coupled receptors family 1 profile domain-containing protein</fullName>
    </recommendedName>
</protein>
<evidence type="ECO:0000259" key="7">
    <source>
        <dbReference type="PROSITE" id="PS50262"/>
    </source>
</evidence>
<feature type="transmembrane region" description="Helical" evidence="6">
    <location>
        <begin position="458"/>
        <end position="481"/>
    </location>
</feature>
<gene>
    <name evidence="8" type="ORF">PLOB_00050022</name>
</gene>
<organism evidence="8 9">
    <name type="scientific">Porites lobata</name>
    <dbReference type="NCBI Taxonomy" id="104759"/>
    <lineage>
        <taxon>Eukaryota</taxon>
        <taxon>Metazoa</taxon>
        <taxon>Cnidaria</taxon>
        <taxon>Anthozoa</taxon>
        <taxon>Hexacorallia</taxon>
        <taxon>Scleractinia</taxon>
        <taxon>Fungiina</taxon>
        <taxon>Poritidae</taxon>
        <taxon>Porites</taxon>
    </lineage>
</organism>
<proteinExistence type="predicted"/>
<feature type="domain" description="G-protein coupled receptors family 1 profile" evidence="7">
    <location>
        <begin position="42"/>
        <end position="290"/>
    </location>
</feature>
<dbReference type="EMBL" id="CALNXK010000098">
    <property type="protein sequence ID" value="CAH3154441.1"/>
    <property type="molecule type" value="Genomic_DNA"/>
</dbReference>
<evidence type="ECO:0000256" key="6">
    <source>
        <dbReference type="SAM" id="Phobius"/>
    </source>
</evidence>
<feature type="transmembrane region" description="Helical" evidence="6">
    <location>
        <begin position="181"/>
        <end position="201"/>
    </location>
</feature>
<keyword evidence="2" id="KW-1003">Cell membrane</keyword>
<evidence type="ECO:0000256" key="3">
    <source>
        <dbReference type="ARBA" id="ARBA00022692"/>
    </source>
</evidence>
<keyword evidence="9" id="KW-1185">Reference proteome</keyword>
<feature type="transmembrane region" description="Helical" evidence="6">
    <location>
        <begin position="336"/>
        <end position="361"/>
    </location>
</feature>
<name>A0ABN8Q130_9CNID</name>
<reference evidence="8 9" key="1">
    <citation type="submission" date="2022-05" db="EMBL/GenBank/DDBJ databases">
        <authorList>
            <consortium name="Genoscope - CEA"/>
            <person name="William W."/>
        </authorList>
    </citation>
    <scope>NUCLEOTIDE SEQUENCE [LARGE SCALE GENOMIC DNA]</scope>
</reference>
<feature type="transmembrane region" description="Helical" evidence="6">
    <location>
        <begin position="584"/>
        <end position="606"/>
    </location>
</feature>
<evidence type="ECO:0000313" key="8">
    <source>
        <dbReference type="EMBL" id="CAH3154441.1"/>
    </source>
</evidence>
<dbReference type="InterPro" id="IPR000276">
    <property type="entry name" value="GPCR_Rhodpsn"/>
</dbReference>
<sequence length="626" mass="70741">MANSGDGNSASATEVTSWNAYPTSMAILAGLNIFLAITASLGNALILIALHKVTSIYPPTKLLFRCLAVTDLLVGLNTQPIYVMILISSITKSRADRIVARLEQYRGSWSGLLPLVSVLTLSAISVDRLLALSLGLRYRHTVTLRRVCAVIVGVWLLSALTYTGVIFFVNKIAYYFTRGTFIFLVIISVVISAFSYVNIFVSLRRQQAQIQQEQTYGARQSQLNIARYKKTVYTIAWVQLALLVCYAPYGIALLIGLAINIPHSSTEMKVAWRALLTLLFSNSSFNPVLYCWKIRDVRQEVRNIFHEVCYMANSTEYENSTTATQVTSWNARSTSFAVLAGFNIFFAITASLGNTLILIALHKVTSIYPPTKLLFRCLAVTDLLVGLISQPLYVAFLFRFYTAWNVNTTATMIMRADDFFFSLVPAVSLLTSAAISLDRLLALLLGLRYRHTATLRRVWLVIVCVWLISALEATVSIIYEHPILPEISLWLFSSFLTFSLLVSVFSYVKIFKTLRYRQVQVHRNTQQGQRPNGGGNQLNIARYKKTVYSIAWVQLALLVCYLPFSLISFLGLLGKLLLSTETFILWQLFVTLLYLNSFLNPVLYCWRIRDVRQEVKNMIRKIFRCF</sequence>
<feature type="transmembrane region" description="Helical" evidence="6">
    <location>
        <begin position="547"/>
        <end position="572"/>
    </location>
</feature>
<evidence type="ECO:0000256" key="4">
    <source>
        <dbReference type="ARBA" id="ARBA00022989"/>
    </source>
</evidence>
<feature type="transmembrane region" description="Helical" evidence="6">
    <location>
        <begin position="147"/>
        <end position="169"/>
    </location>
</feature>